<organism evidence="4 5">
    <name type="scientific">Hypsizygus marmoreus</name>
    <name type="common">White beech mushroom</name>
    <name type="synonym">Agaricus marmoreus</name>
    <dbReference type="NCBI Taxonomy" id="39966"/>
    <lineage>
        <taxon>Eukaryota</taxon>
        <taxon>Fungi</taxon>
        <taxon>Dikarya</taxon>
        <taxon>Basidiomycota</taxon>
        <taxon>Agaricomycotina</taxon>
        <taxon>Agaricomycetes</taxon>
        <taxon>Agaricomycetidae</taxon>
        <taxon>Agaricales</taxon>
        <taxon>Tricholomatineae</taxon>
        <taxon>Lyophyllaceae</taxon>
        <taxon>Hypsizygus</taxon>
    </lineage>
</organism>
<feature type="compositionally biased region" description="Basic and acidic residues" evidence="1">
    <location>
        <begin position="260"/>
        <end position="269"/>
    </location>
</feature>
<feature type="compositionally biased region" description="Basic and acidic residues" evidence="1">
    <location>
        <begin position="233"/>
        <end position="252"/>
    </location>
</feature>
<sequence>MSLPPAPKDISNHPVAGSVVDPVNKQAKDADVDRKIRLYGIIEAFRLGRLPSNAQIDQTLQYVLDHSPVHIDKLSPDGKKLVHDVQDIIETARVMVKEKNADELFQQFVWHTREVDYETMKQGVPEKEGVPLDRKPEAQQAVQHLRTLLSLVLTNSEVRKLLADFSVIGRDLLSMTLEKAAGQIAPSKDALANVDQTGPQDEFVTEGGRKIGPGETPVLEARVPGTGVSVKQHPKEGETKIRGEDGEERRAGEVTGMVGEEAHKAKEGARGGVQEKTGVDPANREQVKGSAGGYTDDYNSGASKQQQAGEAKDVGREAVQSGAGSADMGRLEGAARGIFGNNLVDRTQGGVQDANERAEQESSAEEGTEKKKGGFMGKMRGYRDTMTDRVPQEQRDRVERGKKFLTEEYFPPERRDQFIYRGKKVIIECQKHDDYQESLRWLLGYIEDYATKGREMADKGRQDVKGAGEDRALQDAIAEIRTLLERFANGQSMNIIIDAFNVLADHAKRDAELRAWFKDVNSYTRKVLLEPGFVIEPECNNQAVRLRESGRQFYDDKYKGDFDNLFSSVGNWFKAMGEDPINTRFGEDWARLTRDLLFDSEGSLKFKADLWNDVRKVILPELVDKIGYIPIPRVEYTDDSVDLVIENLTLSGRNLFPNIVSIEAHNFIKFSPYNAIKDESHHRFTLTFGQMQADMRDVAFYYKKKTGMPKLSDSGLADVVLGGEGLTASIVLVSAEKDRSSVFHVHDVHVKVDSLKFSIRDSKHDFLYKVVKPLAMRLVKRQIKKAIADAIRTGLEYVDGQLVTVRDRMESAKEEEGESRGQVLQELFKRKKEEATAHSVKSGRSASSHSQFKVVSNKRDSLLSTAGHPAGWVNRTAEKDELAAKGEGWHSEAFTIVS</sequence>
<dbReference type="PANTHER" id="PTHR31138">
    <property type="entry name" value="CHROMOSOME 19, WHOLE GENOME SHOTGUN SEQUENCE"/>
    <property type="match status" value="1"/>
</dbReference>
<reference evidence="4" key="1">
    <citation type="submission" date="2018-04" db="EMBL/GenBank/DDBJ databases">
        <title>Whole genome sequencing of Hypsizygus marmoreus.</title>
        <authorList>
            <person name="Choi I.-G."/>
            <person name="Min B."/>
            <person name="Kim J.-G."/>
            <person name="Kim S."/>
            <person name="Oh Y.-L."/>
            <person name="Kong W.-S."/>
            <person name="Park H."/>
            <person name="Jeong J."/>
            <person name="Song E.-S."/>
        </authorList>
    </citation>
    <scope>NUCLEOTIDE SEQUENCE [LARGE SCALE GENOMIC DNA]</scope>
    <source>
        <strain evidence="4">51987-8</strain>
    </source>
</reference>
<gene>
    <name evidence="4" type="ORF">Hypma_004438</name>
</gene>
<evidence type="ECO:0000313" key="5">
    <source>
        <dbReference type="Proteomes" id="UP000076154"/>
    </source>
</evidence>
<feature type="region of interest" description="Disordered" evidence="1">
    <location>
        <begin position="350"/>
        <end position="381"/>
    </location>
</feature>
<dbReference type="InParanoid" id="A0A369K5S6"/>
<dbReference type="InterPro" id="IPR045967">
    <property type="entry name" value="HAM1-like_N"/>
</dbReference>
<feature type="compositionally biased region" description="Polar residues" evidence="1">
    <location>
        <begin position="297"/>
        <end position="308"/>
    </location>
</feature>
<keyword evidence="5" id="KW-1185">Reference proteome</keyword>
<dbReference type="EMBL" id="LUEZ02000017">
    <property type="protein sequence ID" value="RDB27203.1"/>
    <property type="molecule type" value="Genomic_DNA"/>
</dbReference>
<feature type="domain" description="HAM1-like N-terminal" evidence="3">
    <location>
        <begin position="16"/>
        <end position="313"/>
    </location>
</feature>
<evidence type="ECO:0000256" key="1">
    <source>
        <dbReference type="SAM" id="MobiDB-lite"/>
    </source>
</evidence>
<protein>
    <submittedName>
        <fullName evidence="4">Uncharacterized protein C32A11.02c</fullName>
    </submittedName>
</protein>
<feature type="region of interest" description="Disordered" evidence="1">
    <location>
        <begin position="1"/>
        <end position="22"/>
    </location>
</feature>
<dbReference type="InterPro" id="IPR017943">
    <property type="entry name" value="Bactericidal_perm-incr_a/b_dom"/>
</dbReference>
<evidence type="ECO:0000259" key="3">
    <source>
        <dbReference type="Pfam" id="PF19343"/>
    </source>
</evidence>
<feature type="region of interest" description="Disordered" evidence="1">
    <location>
        <begin position="198"/>
        <end position="328"/>
    </location>
</feature>
<name>A0A369K5S6_HYPMA</name>
<dbReference type="PANTHER" id="PTHR31138:SF1">
    <property type="entry name" value="PDZ DOMAIN-CONTAINING PROTEIN"/>
    <property type="match status" value="1"/>
</dbReference>
<dbReference type="InterPro" id="IPR027842">
    <property type="entry name" value="HAM1-like_C"/>
</dbReference>
<evidence type="ECO:0000313" key="4">
    <source>
        <dbReference type="EMBL" id="RDB27203.1"/>
    </source>
</evidence>
<dbReference type="GO" id="GO:0008289">
    <property type="term" value="F:lipid binding"/>
    <property type="evidence" value="ECO:0007669"/>
    <property type="project" value="InterPro"/>
</dbReference>
<dbReference type="Pfam" id="PF19343">
    <property type="entry name" value="HAM1_N"/>
    <property type="match status" value="2"/>
</dbReference>
<comment type="caution">
    <text evidence="4">The sequence shown here is derived from an EMBL/GenBank/DDBJ whole genome shotgun (WGS) entry which is preliminary data.</text>
</comment>
<evidence type="ECO:0000259" key="2">
    <source>
        <dbReference type="Pfam" id="PF14613"/>
    </source>
</evidence>
<feature type="domain" description="HAM1-like C-terminal" evidence="2">
    <location>
        <begin position="750"/>
        <end position="898"/>
    </location>
</feature>
<feature type="domain" description="HAM1-like N-terminal" evidence="3">
    <location>
        <begin position="352"/>
        <end position="738"/>
    </location>
</feature>
<dbReference type="Proteomes" id="UP000076154">
    <property type="component" value="Unassembled WGS sequence"/>
</dbReference>
<dbReference type="OrthoDB" id="19394at2759"/>
<proteinExistence type="predicted"/>
<dbReference type="Gene3D" id="3.15.10.10">
    <property type="entry name" value="Bactericidal permeability-increasing protein, domain 1"/>
    <property type="match status" value="1"/>
</dbReference>
<accession>A0A369K5S6</accession>
<dbReference type="SUPFAM" id="SSF55394">
    <property type="entry name" value="Bactericidal permeability-increasing protein, BPI"/>
    <property type="match status" value="1"/>
</dbReference>
<dbReference type="Pfam" id="PF14613">
    <property type="entry name" value="HAM1_C"/>
    <property type="match status" value="1"/>
</dbReference>
<dbReference type="STRING" id="39966.A0A369K5S6"/>
<dbReference type="AlphaFoldDB" id="A0A369K5S6"/>